<comment type="similarity">
    <text evidence="1 4">Belongs to the aldehyde dehydrogenase family.</text>
</comment>
<dbReference type="Gene3D" id="3.40.605.10">
    <property type="entry name" value="Aldehyde Dehydrogenase, Chain A, domain 1"/>
    <property type="match status" value="1"/>
</dbReference>
<dbReference type="NCBIfam" id="TIGR01780">
    <property type="entry name" value="SSADH"/>
    <property type="match status" value="1"/>
</dbReference>
<dbReference type="InterPro" id="IPR050740">
    <property type="entry name" value="Aldehyde_DH_Superfamily"/>
</dbReference>
<dbReference type="InterPro" id="IPR016160">
    <property type="entry name" value="Ald_DH_CS_CYS"/>
</dbReference>
<evidence type="ECO:0000256" key="4">
    <source>
        <dbReference type="RuleBase" id="RU003345"/>
    </source>
</evidence>
<comment type="caution">
    <text evidence="6">The sequence shown here is derived from an EMBL/GenBank/DDBJ whole genome shotgun (WGS) entry which is preliminary data.</text>
</comment>
<evidence type="ECO:0000256" key="3">
    <source>
        <dbReference type="PROSITE-ProRule" id="PRU10007"/>
    </source>
</evidence>
<accession>A0ABT0ADQ2</accession>
<evidence type="ECO:0000256" key="2">
    <source>
        <dbReference type="ARBA" id="ARBA00023002"/>
    </source>
</evidence>
<dbReference type="InterPro" id="IPR016163">
    <property type="entry name" value="Ald_DH_C"/>
</dbReference>
<dbReference type="InterPro" id="IPR015590">
    <property type="entry name" value="Aldehyde_DH_dom"/>
</dbReference>
<dbReference type="PROSITE" id="PS00687">
    <property type="entry name" value="ALDEHYDE_DEHYDR_GLU"/>
    <property type="match status" value="1"/>
</dbReference>
<reference evidence="6" key="1">
    <citation type="submission" date="2022-03" db="EMBL/GenBank/DDBJ databases">
        <title>Identification of a novel bacterium isolated from mangrove sediments.</title>
        <authorList>
            <person name="Pan X."/>
        </authorList>
    </citation>
    <scope>NUCLEOTIDE SEQUENCE</scope>
    <source>
        <strain evidence="6">B2637</strain>
    </source>
</reference>
<dbReference type="InterPro" id="IPR016161">
    <property type="entry name" value="Ald_DH/histidinol_DH"/>
</dbReference>
<dbReference type="Gene3D" id="3.40.309.10">
    <property type="entry name" value="Aldehyde Dehydrogenase, Chain A, domain 2"/>
    <property type="match status" value="1"/>
</dbReference>
<dbReference type="EMBL" id="JALHAT010000018">
    <property type="protein sequence ID" value="MCJ1961328.1"/>
    <property type="molecule type" value="Genomic_DNA"/>
</dbReference>
<protein>
    <submittedName>
        <fullName evidence="6">NAD-dependent succinate-semialdehyde dehydrogenase</fullName>
    </submittedName>
</protein>
<dbReference type="PANTHER" id="PTHR43353:SF5">
    <property type="entry name" value="SUCCINATE-SEMIALDEHYDE DEHYDROGENASE, MITOCHONDRIAL"/>
    <property type="match status" value="1"/>
</dbReference>
<evidence type="ECO:0000259" key="5">
    <source>
        <dbReference type="Pfam" id="PF00171"/>
    </source>
</evidence>
<name>A0ABT0ADQ2_9SPHN</name>
<dbReference type="InterPro" id="IPR016162">
    <property type="entry name" value="Ald_DH_N"/>
</dbReference>
<evidence type="ECO:0000313" key="7">
    <source>
        <dbReference type="Proteomes" id="UP001162802"/>
    </source>
</evidence>
<dbReference type="InterPro" id="IPR010102">
    <property type="entry name" value="Succ_semiAld_DH"/>
</dbReference>
<dbReference type="PROSITE" id="PS00070">
    <property type="entry name" value="ALDEHYDE_DEHYDR_CYS"/>
    <property type="match status" value="1"/>
</dbReference>
<sequence length="483" mass="51173">MAYSDFLKQQCYIDGKWCDADSGATLEVTNPGTGEVMGTVPKMGSDETLRAIDAAEAALPAWRAKTAGERSKILRKLYELMMDAQDDLGELLSREQGKPLAEGKGEIAYGASFIEWFGEEAKRAYGDTIPGHATDRRIVVIKQPVGVVGAITPWNFPNAMITRKLGPALAAGCTMVIKPASATPYSALAIAALCEKAGIPAGVVNVVTGSAGQIGSTLTGSPKVAKITFTGSTEIGRQLLKESADTVKKCSMELGGNAPFLVFDDADVDAAIEGAMISKFRNGGQTCVCTNRFYVQDGVYDEFVEKLAARVKAMKVGYGLDEGTEVGPLVDEKAVAKVEEHLKDAVDGGATVLAGGSRNERGGSYFNPTVVANVKPDMLLAREETFGPLAGVIRFTEEADAIAMANDTEFGLASYFYASDMSRVWRVAEALEAGMVGINTGLISTEVAPFGGVKQSGLGREGSHYGLDDYMELKYLCMGVKPA</sequence>
<gene>
    <name evidence="6" type="ORF">MTR65_11600</name>
</gene>
<dbReference type="PANTHER" id="PTHR43353">
    <property type="entry name" value="SUCCINATE-SEMIALDEHYDE DEHYDROGENASE, MITOCHONDRIAL"/>
    <property type="match status" value="1"/>
</dbReference>
<dbReference type="SUPFAM" id="SSF53720">
    <property type="entry name" value="ALDH-like"/>
    <property type="match status" value="1"/>
</dbReference>
<evidence type="ECO:0000313" key="6">
    <source>
        <dbReference type="EMBL" id="MCJ1961328.1"/>
    </source>
</evidence>
<proteinExistence type="inferred from homology"/>
<feature type="active site" evidence="3">
    <location>
        <position position="253"/>
    </location>
</feature>
<keyword evidence="2 4" id="KW-0560">Oxidoreductase</keyword>
<dbReference type="RefSeq" id="WP_243800295.1">
    <property type="nucleotide sequence ID" value="NZ_JALHAT010000018.1"/>
</dbReference>
<dbReference type="Pfam" id="PF00171">
    <property type="entry name" value="Aldedh"/>
    <property type="match status" value="1"/>
</dbReference>
<keyword evidence="7" id="KW-1185">Reference proteome</keyword>
<organism evidence="6 7">
    <name type="scientific">Novosphingobium mangrovi</name>
    <name type="common">ex Hu et al. 2023</name>
    <dbReference type="NCBI Taxonomy" id="2930094"/>
    <lineage>
        <taxon>Bacteria</taxon>
        <taxon>Pseudomonadati</taxon>
        <taxon>Pseudomonadota</taxon>
        <taxon>Alphaproteobacteria</taxon>
        <taxon>Sphingomonadales</taxon>
        <taxon>Sphingomonadaceae</taxon>
        <taxon>Novosphingobium</taxon>
    </lineage>
</organism>
<evidence type="ECO:0000256" key="1">
    <source>
        <dbReference type="ARBA" id="ARBA00009986"/>
    </source>
</evidence>
<dbReference type="InterPro" id="IPR029510">
    <property type="entry name" value="Ald_DH_CS_GLU"/>
</dbReference>
<dbReference type="CDD" id="cd07103">
    <property type="entry name" value="ALDH_F5_SSADH_GabD"/>
    <property type="match status" value="1"/>
</dbReference>
<dbReference type="Proteomes" id="UP001162802">
    <property type="component" value="Unassembled WGS sequence"/>
</dbReference>
<feature type="domain" description="Aldehyde dehydrogenase" evidence="5">
    <location>
        <begin position="17"/>
        <end position="475"/>
    </location>
</feature>